<accession>A0ABM8IYK7</accession>
<dbReference type="RefSeq" id="WP_338250134.1">
    <property type="nucleotide sequence ID" value="NZ_AP028907.1"/>
</dbReference>
<sequence>MVGRDCRLLLVKTVLGMERVAASYIAEIDPGARIEPLPRGFKGLVLVEASRDKYEVAREIEAKVPEAEKVIVAEACTEAEPAKIAEAAAALAPEFISSNETFAVRTVRRGRHNFTSIDVNVVVGDAVRRATGAQVNLRYPDKVVAVEIIQDLALIAFYPGSREWRKMRPGKYPLYKLFRRFSIAQMPYLGPLDACRTMGVRIGREVQNFEVGELVVSPIGLVDARQLSVFLEGVFEGIESRYQIQRKSYGRDVRQVPVYVQDLYQLVRGRYNEPIIVFEPEGDPASRRAKDILEIVKRSRRVTLLFGSREGIPEGIYRFADLVLDIAPGITLSTEYAAASALIAIGSIIHDMLALDQDSDSNSETSNERDSKGD</sequence>
<dbReference type="SUPFAM" id="SSF143437">
    <property type="entry name" value="THUMP domain-like"/>
    <property type="match status" value="1"/>
</dbReference>
<dbReference type="GeneID" id="89290204"/>
<dbReference type="InterPro" id="IPR004114">
    <property type="entry name" value="THUMP_dom"/>
</dbReference>
<dbReference type="Pfam" id="PF02926">
    <property type="entry name" value="THUMP"/>
    <property type="match status" value="1"/>
</dbReference>
<evidence type="ECO:0000259" key="2">
    <source>
        <dbReference type="PROSITE" id="PS51165"/>
    </source>
</evidence>
<dbReference type="SUPFAM" id="SSF75217">
    <property type="entry name" value="alpha/beta knot"/>
    <property type="match status" value="1"/>
</dbReference>
<name>A0ABM8IYK7_9CREN</name>
<dbReference type="Gene3D" id="3.30.2130.30">
    <property type="match status" value="1"/>
</dbReference>
<dbReference type="PANTHER" id="PTHR43209">
    <property type="entry name" value="TRNA SULFURTRANSFERASE"/>
    <property type="match status" value="1"/>
</dbReference>
<dbReference type="EMBL" id="AP028907">
    <property type="protein sequence ID" value="BES82632.1"/>
    <property type="molecule type" value="Genomic_DNA"/>
</dbReference>
<feature type="domain" description="THUMP" evidence="2">
    <location>
        <begin position="55"/>
        <end position="159"/>
    </location>
</feature>
<dbReference type="InterPro" id="IPR025849">
    <property type="entry name" value="MJ0421-like_SPOUT_MTase"/>
</dbReference>
<keyword evidence="1" id="KW-0694">RNA-binding</keyword>
<evidence type="ECO:0000313" key="3">
    <source>
        <dbReference type="EMBL" id="BES82632.1"/>
    </source>
</evidence>
<dbReference type="PROSITE" id="PS51165">
    <property type="entry name" value="THUMP"/>
    <property type="match status" value="1"/>
</dbReference>
<dbReference type="InterPro" id="IPR029028">
    <property type="entry name" value="Alpha/beta_knot_MTases"/>
</dbReference>
<reference evidence="3 4" key="1">
    <citation type="submission" date="2023-09" db="EMBL/GenBank/DDBJ databases">
        <title>Pyrofollis japonicus gen. nov. sp. nov., a novel member of the family Pyrodictiaceae isolated from the Iheya North hydrothermal field.</title>
        <authorList>
            <person name="Miyazaki U."/>
            <person name="Sanari M."/>
            <person name="Tame A."/>
            <person name="Kitajima M."/>
            <person name="Okamoto A."/>
            <person name="Sawayama S."/>
            <person name="Miyazaki J."/>
            <person name="Takai K."/>
            <person name="Nakagawa S."/>
        </authorList>
    </citation>
    <scope>NUCLEOTIDE SEQUENCE [LARGE SCALE GENOMIC DNA]</scope>
    <source>
        <strain evidence="3 4">AV2</strain>
    </source>
</reference>
<keyword evidence="3" id="KW-0808">Transferase</keyword>
<evidence type="ECO:0000313" key="4">
    <source>
        <dbReference type="Proteomes" id="UP001341135"/>
    </source>
</evidence>
<dbReference type="Pfam" id="PF14419">
    <property type="entry name" value="SPOUT_MTase_2"/>
    <property type="match status" value="1"/>
</dbReference>
<evidence type="ECO:0000256" key="1">
    <source>
        <dbReference type="PROSITE-ProRule" id="PRU00529"/>
    </source>
</evidence>
<gene>
    <name evidence="3" type="ORF">PABY_21990</name>
</gene>
<dbReference type="CDD" id="cd11718">
    <property type="entry name" value="THUMP_SPOUT"/>
    <property type="match status" value="1"/>
</dbReference>
<keyword evidence="4" id="KW-1185">Reference proteome</keyword>
<dbReference type="GO" id="GO:0008168">
    <property type="term" value="F:methyltransferase activity"/>
    <property type="evidence" value="ECO:0007669"/>
    <property type="project" value="UniProtKB-KW"/>
</dbReference>
<dbReference type="InterPro" id="IPR050102">
    <property type="entry name" value="tRNA_sulfurtransferase_ThiI"/>
</dbReference>
<keyword evidence="3" id="KW-0489">Methyltransferase</keyword>
<dbReference type="SMART" id="SM00981">
    <property type="entry name" value="THUMP"/>
    <property type="match status" value="1"/>
</dbReference>
<organism evidence="3 4">
    <name type="scientific">Pyrodictium abyssi</name>
    <dbReference type="NCBI Taxonomy" id="54256"/>
    <lineage>
        <taxon>Archaea</taxon>
        <taxon>Thermoproteota</taxon>
        <taxon>Thermoprotei</taxon>
        <taxon>Desulfurococcales</taxon>
        <taxon>Pyrodictiaceae</taxon>
        <taxon>Pyrodictium</taxon>
    </lineage>
</organism>
<dbReference type="GO" id="GO:0032259">
    <property type="term" value="P:methylation"/>
    <property type="evidence" value="ECO:0007669"/>
    <property type="project" value="UniProtKB-KW"/>
</dbReference>
<protein>
    <submittedName>
        <fullName evidence="3">SPOUT family RNA methylase</fullName>
    </submittedName>
</protein>
<proteinExistence type="predicted"/>
<dbReference type="InterPro" id="IPR041730">
    <property type="entry name" value="MJ0421-like_THUMP"/>
</dbReference>
<dbReference type="Proteomes" id="UP001341135">
    <property type="component" value="Chromosome"/>
</dbReference>
<dbReference type="PANTHER" id="PTHR43209:SF1">
    <property type="entry name" value="TRNA SULFURTRANSFERASE"/>
    <property type="match status" value="1"/>
</dbReference>